<dbReference type="AlphaFoldDB" id="A0A450YSZ0"/>
<feature type="compositionally biased region" description="Basic and acidic residues" evidence="1">
    <location>
        <begin position="28"/>
        <end position="44"/>
    </location>
</feature>
<evidence type="ECO:0000256" key="1">
    <source>
        <dbReference type="SAM" id="MobiDB-lite"/>
    </source>
</evidence>
<feature type="compositionally biased region" description="Basic and acidic residues" evidence="1">
    <location>
        <begin position="1"/>
        <end position="16"/>
    </location>
</feature>
<dbReference type="SUPFAM" id="SSF56436">
    <property type="entry name" value="C-type lectin-like"/>
    <property type="match status" value="1"/>
</dbReference>
<dbReference type="InterPro" id="IPR016187">
    <property type="entry name" value="CTDL_fold"/>
</dbReference>
<feature type="region of interest" description="Disordered" evidence="1">
    <location>
        <begin position="1"/>
        <end position="44"/>
    </location>
</feature>
<feature type="compositionally biased region" description="Polar residues" evidence="1">
    <location>
        <begin position="279"/>
        <end position="295"/>
    </location>
</feature>
<dbReference type="InterPro" id="IPR013229">
    <property type="entry name" value="PEGA"/>
</dbReference>
<dbReference type="InterPro" id="IPR005532">
    <property type="entry name" value="SUMF_dom"/>
</dbReference>
<organism evidence="5">
    <name type="scientific">Candidatus Kentrum sp. SD</name>
    <dbReference type="NCBI Taxonomy" id="2126332"/>
    <lineage>
        <taxon>Bacteria</taxon>
        <taxon>Pseudomonadati</taxon>
        <taxon>Pseudomonadota</taxon>
        <taxon>Gammaproteobacteria</taxon>
        <taxon>Candidatus Kentrum</taxon>
    </lineage>
</organism>
<protein>
    <submittedName>
        <fullName evidence="5">Formylglycine-generating enzyme, required for sulfatase activity, contains SUMF1/FGE domain</fullName>
    </submittedName>
</protein>
<reference evidence="5" key="1">
    <citation type="submission" date="2019-02" db="EMBL/GenBank/DDBJ databases">
        <authorList>
            <person name="Gruber-Vodicka R. H."/>
            <person name="Seah K. B. B."/>
        </authorList>
    </citation>
    <scope>NUCLEOTIDE SEQUENCE</scope>
    <source>
        <strain evidence="5">BECK_S1320</strain>
        <strain evidence="4">BECK_S1321</strain>
    </source>
</reference>
<dbReference type="Gene3D" id="3.90.1580.10">
    <property type="entry name" value="paralog of FGE (formylglycine-generating enzyme)"/>
    <property type="match status" value="1"/>
</dbReference>
<feature type="domain" description="Sulfatase-modifying factor enzyme-like" evidence="2">
    <location>
        <begin position="386"/>
        <end position="626"/>
    </location>
</feature>
<dbReference type="Pfam" id="PF03781">
    <property type="entry name" value="FGE-sulfatase"/>
    <property type="match status" value="1"/>
</dbReference>
<proteinExistence type="predicted"/>
<name>A0A450YSZ0_9GAMM</name>
<dbReference type="InterPro" id="IPR051043">
    <property type="entry name" value="Sulfatase_Mod_Factor_Kinase"/>
</dbReference>
<dbReference type="EMBL" id="CAADFR010000042">
    <property type="protein sequence ID" value="VFK39514.1"/>
    <property type="molecule type" value="Genomic_DNA"/>
</dbReference>
<gene>
    <name evidence="5" type="ORF">BECKSD772E_GA0070983_10422</name>
    <name evidence="4" type="ORF">BECKSD772F_GA0070984_10422</name>
</gene>
<dbReference type="EMBL" id="CAADFU010000042">
    <property type="protein sequence ID" value="VFK44677.1"/>
    <property type="molecule type" value="Genomic_DNA"/>
</dbReference>
<evidence type="ECO:0000259" key="3">
    <source>
        <dbReference type="Pfam" id="PF08308"/>
    </source>
</evidence>
<evidence type="ECO:0000313" key="4">
    <source>
        <dbReference type="EMBL" id="VFK39514.1"/>
    </source>
</evidence>
<evidence type="ECO:0000313" key="5">
    <source>
        <dbReference type="EMBL" id="VFK44677.1"/>
    </source>
</evidence>
<feature type="region of interest" description="Disordered" evidence="1">
    <location>
        <begin position="239"/>
        <end position="302"/>
    </location>
</feature>
<dbReference type="PANTHER" id="PTHR23150:SF35">
    <property type="entry name" value="BLL6746 PROTEIN"/>
    <property type="match status" value="1"/>
</dbReference>
<dbReference type="GO" id="GO:0120147">
    <property type="term" value="F:formylglycine-generating oxidase activity"/>
    <property type="evidence" value="ECO:0007669"/>
    <property type="project" value="TreeGrafter"/>
</dbReference>
<dbReference type="Pfam" id="PF08308">
    <property type="entry name" value="PEGA"/>
    <property type="match status" value="1"/>
</dbReference>
<accession>A0A450YSZ0</accession>
<feature type="domain" description="PEGA" evidence="3">
    <location>
        <begin position="299"/>
        <end position="365"/>
    </location>
</feature>
<dbReference type="PANTHER" id="PTHR23150">
    <property type="entry name" value="SULFATASE MODIFYING FACTOR 1, 2"/>
    <property type="match status" value="1"/>
</dbReference>
<sequence length="637" mass="70540">MEKEEKSLGKGMRAIEDGEEILSVDDLGSDKVGGEPDAGPDKATYDRNLHHYEVTFSRALEKTYPEIDRTVREQLQRRSRTLGLAAEDVARIEHRVTEKAVAYRANLQQYRQAFRGIIREEYPVARQTRRRLQQQERILALRGTDVAAIEKEVAGEKIANEIKLRHKDLRHRPQTTAIHKNAPETETEVKEDPIISVTPITSVTPVAPKPFPANKVIGIVVSLLLAVGGVVLYLSFQEGSTHSPRSGVSPGKEISHAERQATKSTESAEPPELAESTKPAKSSELTKSAESTESAKPTGRVIIRSNVSEDNVYIDGRSVGPTGPKVHRLSAGEHLIRVEKSGYEPLEIKITLAPNGEEKISAELIPEIPSPGKIFQDKLKNGSLGPKMIVLPAGEFLMGSSADESMRYDGEGPRHRVRIARPFALGVTGITFDDYDRFAKATGRRLPRHGGWGRGKQPVINVSWYDAKAYAKWLTKQTDGGRYRLPTEAEWEYAARAGTTTPFFTGKCIHTDQANYKGDYDYANCGAKTGVSRGKPVPAGSMPSNPWGLHEMLGNVWEWTADCWHYDYKDAPTDGSVWGKENKGYCSERVVRGGGWRSGPRSIRSAVRIWDWADVVSADLGFRLVKVLQPEKSASKP</sequence>
<evidence type="ECO:0000259" key="2">
    <source>
        <dbReference type="Pfam" id="PF03781"/>
    </source>
</evidence>
<dbReference type="InterPro" id="IPR042095">
    <property type="entry name" value="SUMF_sf"/>
</dbReference>